<reference evidence="1 2" key="1">
    <citation type="submission" date="2019-07" db="EMBL/GenBank/DDBJ databases">
        <title>Genome sequence of 2 isolates from Red Sea Mangroves.</title>
        <authorList>
            <person name="Sefrji F."/>
            <person name="Michoud G."/>
            <person name="Merlino G."/>
            <person name="Daffonchio D."/>
        </authorList>
    </citation>
    <scope>NUCLEOTIDE SEQUENCE [LARGE SCALE GENOMIC DNA]</scope>
    <source>
        <strain evidence="1 2">R1DC41</strain>
    </source>
</reference>
<dbReference type="InterPro" id="IPR025613">
    <property type="entry name" value="YlbE"/>
</dbReference>
<organism evidence="1 2">
    <name type="scientific">Mangrovibacillus cuniculi</name>
    <dbReference type="NCBI Taxonomy" id="2593652"/>
    <lineage>
        <taxon>Bacteria</taxon>
        <taxon>Bacillati</taxon>
        <taxon>Bacillota</taxon>
        <taxon>Bacilli</taxon>
        <taxon>Bacillales</taxon>
        <taxon>Bacillaceae</taxon>
        <taxon>Mangrovibacillus</taxon>
    </lineage>
</organism>
<dbReference type="Proteomes" id="UP000593626">
    <property type="component" value="Chromosome"/>
</dbReference>
<protein>
    <recommendedName>
        <fullName evidence="3">YlbE-like protein</fullName>
    </recommendedName>
</protein>
<evidence type="ECO:0000313" key="1">
    <source>
        <dbReference type="EMBL" id="QPC46227.1"/>
    </source>
</evidence>
<gene>
    <name evidence="1" type="ORF">G8O30_04270</name>
</gene>
<proteinExistence type="predicted"/>
<dbReference type="KEGG" id="mcui:G8O30_04270"/>
<evidence type="ECO:0008006" key="3">
    <source>
        <dbReference type="Google" id="ProtNLM"/>
    </source>
</evidence>
<keyword evidence="2" id="KW-1185">Reference proteome</keyword>
<sequence>MRSDMLTYIRSNKDYVQFIHEQPMWYRTLSRRPDLLEQFEIASINHLQKTIPHRVQKFENNVQMANMMMNMFYMFNQSGE</sequence>
<dbReference type="EMBL" id="CP049742">
    <property type="protein sequence ID" value="QPC46227.1"/>
    <property type="molecule type" value="Genomic_DNA"/>
</dbReference>
<name>A0A7S8CA93_9BACI</name>
<evidence type="ECO:0000313" key="2">
    <source>
        <dbReference type="Proteomes" id="UP000593626"/>
    </source>
</evidence>
<accession>A0A7S8CA93</accession>
<dbReference type="Pfam" id="PF14003">
    <property type="entry name" value="YlbE"/>
    <property type="match status" value="1"/>
</dbReference>
<dbReference type="RefSeq" id="WP_239673754.1">
    <property type="nucleotide sequence ID" value="NZ_CP049742.1"/>
</dbReference>
<dbReference type="AlphaFoldDB" id="A0A7S8CA93"/>